<evidence type="ECO:0000256" key="7">
    <source>
        <dbReference type="ARBA" id="ARBA00022777"/>
    </source>
</evidence>
<evidence type="ECO:0000256" key="9">
    <source>
        <dbReference type="ARBA" id="ARBA00023012"/>
    </source>
</evidence>
<feature type="transmembrane region" description="Helical" evidence="11">
    <location>
        <begin position="15"/>
        <end position="38"/>
    </location>
</feature>
<keyword evidence="8 11" id="KW-1133">Transmembrane helix</keyword>
<evidence type="ECO:0000259" key="13">
    <source>
        <dbReference type="PROSITE" id="PS50885"/>
    </source>
</evidence>
<evidence type="ECO:0000313" key="15">
    <source>
        <dbReference type="Proteomes" id="UP000199598"/>
    </source>
</evidence>
<evidence type="ECO:0000313" key="14">
    <source>
        <dbReference type="EMBL" id="SFK41923.1"/>
    </source>
</evidence>
<dbReference type="GO" id="GO:0016301">
    <property type="term" value="F:kinase activity"/>
    <property type="evidence" value="ECO:0007669"/>
    <property type="project" value="UniProtKB-KW"/>
</dbReference>
<dbReference type="Gene3D" id="3.30.565.10">
    <property type="entry name" value="Histidine kinase-like ATPase, C-terminal domain"/>
    <property type="match status" value="1"/>
</dbReference>
<gene>
    <name evidence="14" type="ORF">SAMN04488518_10526</name>
</gene>
<evidence type="ECO:0000256" key="1">
    <source>
        <dbReference type="ARBA" id="ARBA00000085"/>
    </source>
</evidence>
<dbReference type="EMBL" id="FOSK01000005">
    <property type="protein sequence ID" value="SFK41923.1"/>
    <property type="molecule type" value="Genomic_DNA"/>
</dbReference>
<dbReference type="EC" id="2.7.13.3" evidence="3"/>
<evidence type="ECO:0000256" key="6">
    <source>
        <dbReference type="ARBA" id="ARBA00022692"/>
    </source>
</evidence>
<dbReference type="Proteomes" id="UP000199598">
    <property type="component" value="Unassembled WGS sequence"/>
</dbReference>
<evidence type="ECO:0000256" key="10">
    <source>
        <dbReference type="ARBA" id="ARBA00023136"/>
    </source>
</evidence>
<dbReference type="InterPro" id="IPR004358">
    <property type="entry name" value="Sig_transdc_His_kin-like_C"/>
</dbReference>
<comment type="subcellular location">
    <subcellularLocation>
        <location evidence="2">Membrane</location>
    </subcellularLocation>
</comment>
<feature type="domain" description="HAMP" evidence="13">
    <location>
        <begin position="189"/>
        <end position="240"/>
    </location>
</feature>
<dbReference type="CDD" id="cd00075">
    <property type="entry name" value="HATPase"/>
    <property type="match status" value="1"/>
</dbReference>
<organism evidence="14 15">
    <name type="scientific">Pseudovibrio ascidiaceicola</name>
    <dbReference type="NCBI Taxonomy" id="285279"/>
    <lineage>
        <taxon>Bacteria</taxon>
        <taxon>Pseudomonadati</taxon>
        <taxon>Pseudomonadota</taxon>
        <taxon>Alphaproteobacteria</taxon>
        <taxon>Hyphomicrobiales</taxon>
        <taxon>Stappiaceae</taxon>
        <taxon>Pseudovibrio</taxon>
    </lineage>
</organism>
<keyword evidence="15" id="KW-1185">Reference proteome</keyword>
<dbReference type="InterPro" id="IPR003661">
    <property type="entry name" value="HisK_dim/P_dom"/>
</dbReference>
<feature type="domain" description="Histidine kinase" evidence="12">
    <location>
        <begin position="248"/>
        <end position="461"/>
    </location>
</feature>
<dbReference type="PROSITE" id="PS50885">
    <property type="entry name" value="HAMP"/>
    <property type="match status" value="1"/>
</dbReference>
<feature type="transmembrane region" description="Helical" evidence="11">
    <location>
        <begin position="165"/>
        <end position="186"/>
    </location>
</feature>
<evidence type="ECO:0000256" key="11">
    <source>
        <dbReference type="SAM" id="Phobius"/>
    </source>
</evidence>
<dbReference type="SMART" id="SM00388">
    <property type="entry name" value="HisKA"/>
    <property type="match status" value="1"/>
</dbReference>
<keyword evidence="6 11" id="KW-0812">Transmembrane</keyword>
<dbReference type="InterPro" id="IPR050428">
    <property type="entry name" value="TCS_sensor_his_kinase"/>
</dbReference>
<sequence>MNSGANISGSIRRRLTLQLLGIAAVLAALLFVMVMTYAKQVAEESQDNILSASATSILDSAAIQSGEVTVDIPYSALSMLGNVSDDRVFYRVVVNGKYLTGYESLPIAKASKGQDSHRFITSHYLGESIRMVSATRRLSNASGPVEVTVSVAQTLKRQRETLERISANAAYLGFGFFIAAAVLGVLTAQSAVRPVQTLANSVSKRGPQDLRAVQAPVPGEMAPLVVALNRFMARLKKSLTRSEEFIAEAAHRIRTPLAVLRTQAEIALRRVERPENRAALKEMIRAIDESSRAAGQLLDHAMVSFRTDHLEVKDINLLDLAEETLERLRPLAEMQDKTLSLHGDEPPPISGDAILIQNALSNILDNAIKYAPKGEDVQVIVTHEDDWVVLSVYDQGPGFAPEDIDQLTERFSRGKNAEDTVGSGLGLTIAEEVTQAHGGHLKLSNRTNVRGACVSFYFPQS</sequence>
<dbReference type="InterPro" id="IPR036890">
    <property type="entry name" value="HATPase_C_sf"/>
</dbReference>
<dbReference type="Pfam" id="PF02518">
    <property type="entry name" value="HATPase_c"/>
    <property type="match status" value="1"/>
</dbReference>
<proteinExistence type="predicted"/>
<dbReference type="InterPro" id="IPR005467">
    <property type="entry name" value="His_kinase_dom"/>
</dbReference>
<keyword evidence="5" id="KW-0808">Transferase</keyword>
<keyword evidence="4" id="KW-0597">Phosphoprotein</keyword>
<dbReference type="PROSITE" id="PS50109">
    <property type="entry name" value="HIS_KIN"/>
    <property type="match status" value="1"/>
</dbReference>
<dbReference type="RefSeq" id="WP_063299747.1">
    <property type="nucleotide sequence ID" value="NZ_FOSK01000005.1"/>
</dbReference>
<comment type="caution">
    <text evidence="14">The sequence shown here is derived from an EMBL/GenBank/DDBJ whole genome shotgun (WGS) entry which is preliminary data.</text>
</comment>
<dbReference type="Gene3D" id="1.10.287.130">
    <property type="match status" value="1"/>
</dbReference>
<evidence type="ECO:0000256" key="3">
    <source>
        <dbReference type="ARBA" id="ARBA00012438"/>
    </source>
</evidence>
<dbReference type="SMART" id="SM00387">
    <property type="entry name" value="HATPase_c"/>
    <property type="match status" value="1"/>
</dbReference>
<keyword evidence="7 14" id="KW-0418">Kinase</keyword>
<evidence type="ECO:0000256" key="8">
    <source>
        <dbReference type="ARBA" id="ARBA00022989"/>
    </source>
</evidence>
<dbReference type="InterPro" id="IPR003594">
    <property type="entry name" value="HATPase_dom"/>
</dbReference>
<dbReference type="Pfam" id="PF08521">
    <property type="entry name" value="2CSK_N"/>
    <property type="match status" value="1"/>
</dbReference>
<reference evidence="14 15" key="1">
    <citation type="submission" date="2016-10" db="EMBL/GenBank/DDBJ databases">
        <authorList>
            <person name="Varghese N."/>
            <person name="Submissions S."/>
        </authorList>
    </citation>
    <scope>NUCLEOTIDE SEQUENCE [LARGE SCALE GENOMIC DNA]</scope>
    <source>
        <strain evidence="14 15">DSM 16392</strain>
    </source>
</reference>
<dbReference type="SUPFAM" id="SSF47384">
    <property type="entry name" value="Homodimeric domain of signal transducing histidine kinase"/>
    <property type="match status" value="1"/>
</dbReference>
<dbReference type="Pfam" id="PF00512">
    <property type="entry name" value="HisKA"/>
    <property type="match status" value="1"/>
</dbReference>
<protein>
    <recommendedName>
        <fullName evidence="3">histidine kinase</fullName>
        <ecNumber evidence="3">2.7.13.3</ecNumber>
    </recommendedName>
</protein>
<dbReference type="InterPro" id="IPR013727">
    <property type="entry name" value="2CSK_N"/>
</dbReference>
<dbReference type="PRINTS" id="PR00344">
    <property type="entry name" value="BCTRLSENSOR"/>
</dbReference>
<keyword evidence="10 11" id="KW-0472">Membrane</keyword>
<dbReference type="InterPro" id="IPR036097">
    <property type="entry name" value="HisK_dim/P_sf"/>
</dbReference>
<dbReference type="SUPFAM" id="SSF55874">
    <property type="entry name" value="ATPase domain of HSP90 chaperone/DNA topoisomerase II/histidine kinase"/>
    <property type="match status" value="1"/>
</dbReference>
<comment type="catalytic activity">
    <reaction evidence="1">
        <text>ATP + protein L-histidine = ADP + protein N-phospho-L-histidine.</text>
        <dbReference type="EC" id="2.7.13.3"/>
    </reaction>
</comment>
<evidence type="ECO:0000256" key="5">
    <source>
        <dbReference type="ARBA" id="ARBA00022679"/>
    </source>
</evidence>
<dbReference type="CDD" id="cd00082">
    <property type="entry name" value="HisKA"/>
    <property type="match status" value="1"/>
</dbReference>
<dbReference type="PANTHER" id="PTHR45436">
    <property type="entry name" value="SENSOR HISTIDINE KINASE YKOH"/>
    <property type="match status" value="1"/>
</dbReference>
<name>A0A1I3ZD43_9HYPH</name>
<dbReference type="PANTHER" id="PTHR45436:SF1">
    <property type="entry name" value="SENSOR PROTEIN QSEC"/>
    <property type="match status" value="1"/>
</dbReference>
<evidence type="ECO:0000256" key="2">
    <source>
        <dbReference type="ARBA" id="ARBA00004370"/>
    </source>
</evidence>
<evidence type="ECO:0000259" key="12">
    <source>
        <dbReference type="PROSITE" id="PS50109"/>
    </source>
</evidence>
<dbReference type="InterPro" id="IPR003660">
    <property type="entry name" value="HAMP_dom"/>
</dbReference>
<accession>A0A1I3ZD43</accession>
<keyword evidence="9" id="KW-0902">Two-component regulatory system</keyword>
<evidence type="ECO:0000256" key="4">
    <source>
        <dbReference type="ARBA" id="ARBA00022553"/>
    </source>
</evidence>